<accession>A0ABD1RQQ2</accession>
<protein>
    <submittedName>
        <fullName evidence="1">Uncharacterized protein</fullName>
    </submittedName>
</protein>
<keyword evidence="2" id="KW-1185">Reference proteome</keyword>
<gene>
    <name evidence="1" type="ORF">Adt_26373</name>
</gene>
<reference evidence="2" key="1">
    <citation type="submission" date="2024-07" db="EMBL/GenBank/DDBJ databases">
        <title>Two chromosome-level genome assemblies of Korean endemic species Abeliophyllum distichum and Forsythia ovata (Oleaceae).</title>
        <authorList>
            <person name="Jang H."/>
        </authorList>
    </citation>
    <scope>NUCLEOTIDE SEQUENCE [LARGE SCALE GENOMIC DNA]</scope>
</reference>
<proteinExistence type="predicted"/>
<evidence type="ECO:0000313" key="2">
    <source>
        <dbReference type="Proteomes" id="UP001604336"/>
    </source>
</evidence>
<dbReference type="EMBL" id="JBFOLK010000008">
    <property type="protein sequence ID" value="KAL2490745.1"/>
    <property type="molecule type" value="Genomic_DNA"/>
</dbReference>
<name>A0ABD1RQQ2_9LAMI</name>
<dbReference type="Proteomes" id="UP001604336">
    <property type="component" value="Unassembled WGS sequence"/>
</dbReference>
<sequence>MDYSGMTKIYVVVNTTKVGLNRKAKRNHVKRRDKLETDIDQDGDEKGVKLLMSSCGKADIVHLRHMGAWQRIRHACEYIRLTPEKLLGSASLPPRRKNVAHMRCVDVKDIEVQRT</sequence>
<organism evidence="1 2">
    <name type="scientific">Abeliophyllum distichum</name>
    <dbReference type="NCBI Taxonomy" id="126358"/>
    <lineage>
        <taxon>Eukaryota</taxon>
        <taxon>Viridiplantae</taxon>
        <taxon>Streptophyta</taxon>
        <taxon>Embryophyta</taxon>
        <taxon>Tracheophyta</taxon>
        <taxon>Spermatophyta</taxon>
        <taxon>Magnoliopsida</taxon>
        <taxon>eudicotyledons</taxon>
        <taxon>Gunneridae</taxon>
        <taxon>Pentapetalae</taxon>
        <taxon>asterids</taxon>
        <taxon>lamiids</taxon>
        <taxon>Lamiales</taxon>
        <taxon>Oleaceae</taxon>
        <taxon>Forsythieae</taxon>
        <taxon>Abeliophyllum</taxon>
    </lineage>
</organism>
<dbReference type="AlphaFoldDB" id="A0ABD1RQQ2"/>
<comment type="caution">
    <text evidence="1">The sequence shown here is derived from an EMBL/GenBank/DDBJ whole genome shotgun (WGS) entry which is preliminary data.</text>
</comment>
<evidence type="ECO:0000313" key="1">
    <source>
        <dbReference type="EMBL" id="KAL2490745.1"/>
    </source>
</evidence>